<dbReference type="Proteomes" id="UP000276133">
    <property type="component" value="Unassembled WGS sequence"/>
</dbReference>
<protein>
    <submittedName>
        <fullName evidence="1">Uncharacterized protein</fullName>
    </submittedName>
</protein>
<evidence type="ECO:0000313" key="1">
    <source>
        <dbReference type="EMBL" id="RNA44618.1"/>
    </source>
</evidence>
<accession>A0A3M7T9N1</accession>
<organism evidence="1 2">
    <name type="scientific">Brachionus plicatilis</name>
    <name type="common">Marine rotifer</name>
    <name type="synonym">Brachionus muelleri</name>
    <dbReference type="NCBI Taxonomy" id="10195"/>
    <lineage>
        <taxon>Eukaryota</taxon>
        <taxon>Metazoa</taxon>
        <taxon>Spiralia</taxon>
        <taxon>Gnathifera</taxon>
        <taxon>Rotifera</taxon>
        <taxon>Eurotatoria</taxon>
        <taxon>Monogononta</taxon>
        <taxon>Pseudotrocha</taxon>
        <taxon>Ploima</taxon>
        <taxon>Brachionidae</taxon>
        <taxon>Brachionus</taxon>
    </lineage>
</organism>
<dbReference type="AlphaFoldDB" id="A0A3M7T9N1"/>
<sequence length="78" mass="9536">MKNLYKSESIFIFIKDLARPRTFCLRDIDSQFLILYFEKLKSSISRFQDYLIKLRANLILRRRLFICQKIKLMTLLRS</sequence>
<evidence type="ECO:0000313" key="2">
    <source>
        <dbReference type="Proteomes" id="UP000276133"/>
    </source>
</evidence>
<name>A0A3M7T9N1_BRAPC</name>
<dbReference type="EMBL" id="REGN01000082">
    <property type="protein sequence ID" value="RNA44618.1"/>
    <property type="molecule type" value="Genomic_DNA"/>
</dbReference>
<gene>
    <name evidence="1" type="ORF">BpHYR1_035211</name>
</gene>
<reference evidence="1 2" key="1">
    <citation type="journal article" date="2018" name="Sci. Rep.">
        <title>Genomic signatures of local adaptation to the degree of environmental predictability in rotifers.</title>
        <authorList>
            <person name="Franch-Gras L."/>
            <person name="Hahn C."/>
            <person name="Garcia-Roger E.M."/>
            <person name="Carmona M.J."/>
            <person name="Serra M."/>
            <person name="Gomez A."/>
        </authorList>
    </citation>
    <scope>NUCLEOTIDE SEQUENCE [LARGE SCALE GENOMIC DNA]</scope>
    <source>
        <strain evidence="1">HYR1</strain>
    </source>
</reference>
<proteinExistence type="predicted"/>
<keyword evidence="2" id="KW-1185">Reference proteome</keyword>
<comment type="caution">
    <text evidence="1">The sequence shown here is derived from an EMBL/GenBank/DDBJ whole genome shotgun (WGS) entry which is preliminary data.</text>
</comment>